<feature type="repeat" description="WD" evidence="1">
    <location>
        <begin position="556"/>
        <end position="586"/>
    </location>
</feature>
<dbReference type="PROSITE" id="PS50082">
    <property type="entry name" value="WD_REPEATS_2"/>
    <property type="match status" value="3"/>
</dbReference>
<feature type="repeat" description="WD" evidence="1">
    <location>
        <begin position="687"/>
        <end position="720"/>
    </location>
</feature>
<dbReference type="InterPro" id="IPR052779">
    <property type="entry name" value="WDR62"/>
</dbReference>
<name>A0A2R5GFS1_9STRA</name>
<sequence length="1351" mass="145725">MASSPTHARRGLRLERVLGMSATSRNCVAVNPADEHEVAYPAGCVVVLYCSKLEKQRAYMRMAKPVACLAYSRDGKFLAVGEKGHNPAITVWDVASHVRVAELKGHRFGVSCLSFAPNGKRLASVGFEHDDTLVLWDWPKERAQTKVKLAETVLAIDFNAKGHTLVSAGEKHVRFWEIVETLGMDPDSDTQEGPKAENTVEASTSVVSLEEHQAGIMPDYKDATFTDVVCDRDASNGSTYLVSRCGSLICLGSNRLMEKWVYLEAESAFSVSLSQGKLLCACSAGTIRVFEADTFDFVATLPLPELGGPRVASISDGGATVPSGEKSDNGDDDDNDERRSSNDTLGAIWAAQGTQVVSLYSDRKFYVWDASNLDAVRPKARLLAHPTSVTGVASMRAGIIATCADDTILRFWRVGSFSSKKKSRTLQGPQWDSPLSQELLRELDLGPGPGFRALALSADSQLVAAGDRNGGLVIYDLEADVCVLRDAKAHAGEILNVVFSPRMRTRDGKGEYHFLATAARDREVHIYELVGGLGSPRVSAKGAAQGPTKARHVQTLKDHSAIVTAVRFSVDGERLLSTGGDKTIVLSVLGLDGRYARQKSVNVPYGTIHDVDVDASNKYFCTSGQDKKINIWSLSNGKSIRSYKPEGDPGELTKVLLDPAGMYCATGSHDKAIRLLDFYSGDCLAKSAGHGEPITGLAFTSDCKRLVSVSRDGCVFVWRLAPEIHAAIKERKRELDHERALASASQAEDQENDKKAVRDANTGEMANPGLASGEATEDADQDESLFFARSQLPTWAKTQPKRDEGSAGGDDEDLDSSEEGNIGELDEREGQWDRRARNHQNGENARLEQEVNHDNKDNDEEDGEEEEQEAEEEEEERKEATPAEQDDEKSLELDDLASTSSTPSDGGPDNDRRSQSDNDSDEEAGRDAETFRQALERAGDRDGKSSRASPASTDAIRSLAQERAALKRQEAQQDTEDAVKRMRAKLKTMGLLKATIELKKEKQRERMQHDRLRQDEGGASHVESGAEKESDTEADTLASGSPSSSGARAKPRPLSTAVAWDEAGAIMSPLGSGRARAAVFRERIEEDDAIFPPPAPLEPPTPLSPKGRQPDRSPRRAHAVPSLVPVPEEVLTAPTLEDLPSTSTYSGATGHKMRKDQPATGPKSMAASTLRPGTSNSQISTLSSGSTLGAPLRSAEEARSACELALNQVRAALSHTADVFRQVESLDANLTESLTRSQGADAFAATVLETSRSHVRDLMTDFKSQLNSVVSHEVSSITSAQGGGMPSAFPADGNGSSSSSGSASHNPLNRSMFLGSMPSVTSSEMAAVMDRLTNLTSLLEQQVSRKPSSGE</sequence>
<proteinExistence type="predicted"/>
<feature type="region of interest" description="Disordered" evidence="2">
    <location>
        <begin position="314"/>
        <end position="341"/>
    </location>
</feature>
<feature type="compositionally biased region" description="Acidic residues" evidence="2">
    <location>
        <begin position="857"/>
        <end position="876"/>
    </location>
</feature>
<feature type="region of interest" description="Disordered" evidence="2">
    <location>
        <begin position="1085"/>
        <end position="1122"/>
    </location>
</feature>
<comment type="caution">
    <text evidence="3">The sequence shown here is derived from an EMBL/GenBank/DDBJ whole genome shotgun (WGS) entry which is preliminary data.</text>
</comment>
<dbReference type="Gene3D" id="2.130.10.10">
    <property type="entry name" value="YVTN repeat-like/Quinoprotein amine dehydrogenase"/>
    <property type="match status" value="3"/>
</dbReference>
<keyword evidence="1" id="KW-0853">WD repeat</keyword>
<feature type="region of interest" description="Disordered" evidence="2">
    <location>
        <begin position="1277"/>
        <end position="1310"/>
    </location>
</feature>
<feature type="compositionally biased region" description="Acidic residues" evidence="2">
    <location>
        <begin position="809"/>
        <end position="818"/>
    </location>
</feature>
<dbReference type="Proteomes" id="UP000241890">
    <property type="component" value="Unassembled WGS sequence"/>
</dbReference>
<feature type="compositionally biased region" description="Acidic residues" evidence="2">
    <location>
        <begin position="884"/>
        <end position="895"/>
    </location>
</feature>
<feature type="region of interest" description="Disordered" evidence="2">
    <location>
        <begin position="1134"/>
        <end position="1191"/>
    </location>
</feature>
<feature type="compositionally biased region" description="Basic and acidic residues" evidence="2">
    <location>
        <begin position="996"/>
        <end position="1031"/>
    </location>
</feature>
<dbReference type="InterPro" id="IPR015943">
    <property type="entry name" value="WD40/YVTN_repeat-like_dom_sf"/>
</dbReference>
<feature type="compositionally biased region" description="Low complexity" evidence="2">
    <location>
        <begin position="1038"/>
        <end position="1048"/>
    </location>
</feature>
<reference evidence="3 4" key="1">
    <citation type="submission" date="2017-12" db="EMBL/GenBank/DDBJ databases">
        <title>Sequencing, de novo assembly and annotation of complete genome of a new Thraustochytrid species, strain FCC1311.</title>
        <authorList>
            <person name="Sedici K."/>
            <person name="Godart F."/>
            <person name="Aiese Cigliano R."/>
            <person name="Sanseverino W."/>
            <person name="Barakat M."/>
            <person name="Ortet P."/>
            <person name="Marechal E."/>
            <person name="Cagnac O."/>
            <person name="Amato A."/>
        </authorList>
    </citation>
    <scope>NUCLEOTIDE SEQUENCE [LARGE SCALE GENOMIC DNA]</scope>
</reference>
<feature type="compositionally biased region" description="Basic and acidic residues" evidence="2">
    <location>
        <begin position="923"/>
        <end position="945"/>
    </location>
</feature>
<dbReference type="InterPro" id="IPR048254">
    <property type="entry name" value="CDP_ALCOHOL_P_TRANSF_CS"/>
</dbReference>
<dbReference type="SMART" id="SM00320">
    <property type="entry name" value="WD40"/>
    <property type="match status" value="11"/>
</dbReference>
<feature type="compositionally biased region" description="Polar residues" evidence="2">
    <location>
        <begin position="1171"/>
        <end position="1187"/>
    </location>
</feature>
<gene>
    <name evidence="3" type="ORF">FCC1311_033242</name>
</gene>
<keyword evidence="4" id="KW-1185">Reference proteome</keyword>
<feature type="region of interest" description="Disordered" evidence="2">
    <location>
        <begin position="739"/>
        <end position="981"/>
    </location>
</feature>
<dbReference type="PANTHER" id="PTHR45589">
    <property type="entry name" value="WD REPEAT DOMAIN 62, ISOFORM G"/>
    <property type="match status" value="1"/>
</dbReference>
<dbReference type="SUPFAM" id="SSF50998">
    <property type="entry name" value="Quinoprotein alcohol dehydrogenase-like"/>
    <property type="match status" value="1"/>
</dbReference>
<dbReference type="EMBL" id="BEYU01000027">
    <property type="protein sequence ID" value="GBG27101.1"/>
    <property type="molecule type" value="Genomic_DNA"/>
</dbReference>
<feature type="compositionally biased region" description="Low complexity" evidence="2">
    <location>
        <begin position="1293"/>
        <end position="1304"/>
    </location>
</feature>
<feature type="region of interest" description="Disordered" evidence="2">
    <location>
        <begin position="996"/>
        <end position="1055"/>
    </location>
</feature>
<dbReference type="PROSITE" id="PS00379">
    <property type="entry name" value="CDP_ALCOHOL_P_TRANSF"/>
    <property type="match status" value="1"/>
</dbReference>
<feature type="compositionally biased region" description="Basic and acidic residues" evidence="2">
    <location>
        <begin position="845"/>
        <end position="856"/>
    </location>
</feature>
<evidence type="ECO:0000256" key="2">
    <source>
        <dbReference type="SAM" id="MobiDB-lite"/>
    </source>
</evidence>
<organism evidence="3 4">
    <name type="scientific">Hondaea fermentalgiana</name>
    <dbReference type="NCBI Taxonomy" id="2315210"/>
    <lineage>
        <taxon>Eukaryota</taxon>
        <taxon>Sar</taxon>
        <taxon>Stramenopiles</taxon>
        <taxon>Bigyra</taxon>
        <taxon>Labyrinthulomycetes</taxon>
        <taxon>Thraustochytrida</taxon>
        <taxon>Thraustochytriidae</taxon>
        <taxon>Hondaea</taxon>
    </lineage>
</organism>
<dbReference type="InterPro" id="IPR001680">
    <property type="entry name" value="WD40_rpt"/>
</dbReference>
<dbReference type="InParanoid" id="A0A2R5GFS1"/>
<evidence type="ECO:0000313" key="3">
    <source>
        <dbReference type="EMBL" id="GBG27101.1"/>
    </source>
</evidence>
<dbReference type="Pfam" id="PF00400">
    <property type="entry name" value="WD40"/>
    <property type="match status" value="4"/>
</dbReference>
<feature type="repeat" description="WD" evidence="1">
    <location>
        <begin position="601"/>
        <end position="642"/>
    </location>
</feature>
<evidence type="ECO:0000256" key="1">
    <source>
        <dbReference type="PROSITE-ProRule" id="PRU00221"/>
    </source>
</evidence>
<dbReference type="InterPro" id="IPR011047">
    <property type="entry name" value="Quinoprotein_ADH-like_sf"/>
</dbReference>
<evidence type="ECO:0000313" key="4">
    <source>
        <dbReference type="Proteomes" id="UP000241890"/>
    </source>
</evidence>
<protein>
    <submittedName>
        <fullName evidence="3">WD repeat-containing protein 62</fullName>
    </submittedName>
</protein>
<dbReference type="OrthoDB" id="6154712at2759"/>
<dbReference type="PANTHER" id="PTHR45589:SF1">
    <property type="entry name" value="WD REPEAT DOMAIN 62, ISOFORM G"/>
    <property type="match status" value="1"/>
</dbReference>
<dbReference type="SUPFAM" id="SSF82171">
    <property type="entry name" value="DPP6 N-terminal domain-like"/>
    <property type="match status" value="1"/>
</dbReference>
<accession>A0A2R5GFS1</accession>
<dbReference type="PROSITE" id="PS50294">
    <property type="entry name" value="WD_REPEATS_REGION"/>
    <property type="match status" value="1"/>
</dbReference>
<feature type="compositionally biased region" description="Pro residues" evidence="2">
    <location>
        <begin position="1091"/>
        <end position="1103"/>
    </location>
</feature>